<gene>
    <name evidence="1" type="ORF">CN613_17550</name>
</gene>
<protein>
    <submittedName>
        <fullName evidence="1">Cold-shock protein</fullName>
    </submittedName>
</protein>
<dbReference type="EMBL" id="NUDP01000062">
    <property type="protein sequence ID" value="PEM67647.1"/>
    <property type="molecule type" value="Genomic_DNA"/>
</dbReference>
<evidence type="ECO:0000313" key="2">
    <source>
        <dbReference type="Proteomes" id="UP000219775"/>
    </source>
</evidence>
<accession>A0A2A8C2U1</accession>
<proteinExistence type="predicted"/>
<dbReference type="SUPFAM" id="SSF64288">
    <property type="entry name" value="Chorismate lyase-like"/>
    <property type="match status" value="1"/>
</dbReference>
<dbReference type="Gene3D" id="3.40.1410.10">
    <property type="entry name" value="Chorismate lyase-like"/>
    <property type="match status" value="1"/>
</dbReference>
<reference evidence="1 2" key="1">
    <citation type="submission" date="2017-09" db="EMBL/GenBank/DDBJ databases">
        <title>Large-scale bioinformatics analysis of Bacillus genomes uncovers conserved roles of natural products in bacterial physiology.</title>
        <authorList>
            <consortium name="Agbiome Team Llc"/>
            <person name="Bleich R.M."/>
            <person name="Grubbs K.J."/>
            <person name="Santa Maria K.C."/>
            <person name="Allen S.E."/>
            <person name="Farag S."/>
            <person name="Shank E.A."/>
            <person name="Bowers A."/>
        </authorList>
    </citation>
    <scope>NUCLEOTIDE SEQUENCE [LARGE SCALE GENOMIC DNA]</scope>
    <source>
        <strain evidence="1 2">AFS009893</strain>
    </source>
</reference>
<evidence type="ECO:0000313" key="1">
    <source>
        <dbReference type="EMBL" id="PEM67647.1"/>
    </source>
</evidence>
<comment type="caution">
    <text evidence="1">The sequence shown here is derived from an EMBL/GenBank/DDBJ whole genome shotgun (WGS) entry which is preliminary data.</text>
</comment>
<dbReference type="Proteomes" id="UP000219775">
    <property type="component" value="Unassembled WGS sequence"/>
</dbReference>
<organism evidence="1 2">
    <name type="scientific">Bacillus pseudomycoides</name>
    <dbReference type="NCBI Taxonomy" id="64104"/>
    <lineage>
        <taxon>Bacteria</taxon>
        <taxon>Bacillati</taxon>
        <taxon>Bacillota</taxon>
        <taxon>Bacilli</taxon>
        <taxon>Bacillales</taxon>
        <taxon>Bacillaceae</taxon>
        <taxon>Bacillus</taxon>
        <taxon>Bacillus cereus group</taxon>
    </lineage>
</organism>
<name>A0A2A8C2U1_9BACI</name>
<dbReference type="InterPro" id="IPR028978">
    <property type="entry name" value="Chorismate_lyase_/UTRA_dom_sf"/>
</dbReference>
<sequence>MLVMENRRRELADATAVKVVKGLLFSEETSSITSLENIVKDTVQFNVVEQEIIDREYIPKEVKPFFDKKGAFLYRVSSVSYKEKVLSENLIFADTSLLPNEIVKELEDGNVPIEKLVEQMEVRKNMLYQGYQPSGNIIELFDGCLLQSSIYPTRKYQIISDRKCVFYICEAYHAESIYEVMK</sequence>
<dbReference type="AlphaFoldDB" id="A0A2A8C2U1"/>
<dbReference type="RefSeq" id="WP_097848338.1">
    <property type="nucleotide sequence ID" value="NZ_NUBH01000145.1"/>
</dbReference>